<proteinExistence type="predicted"/>
<organism evidence="1 2">
    <name type="scientific">Corynebacterium curieae</name>
    <dbReference type="NCBI Taxonomy" id="2913500"/>
    <lineage>
        <taxon>Bacteria</taxon>
        <taxon>Bacillati</taxon>
        <taxon>Actinomycetota</taxon>
        <taxon>Actinomycetes</taxon>
        <taxon>Mycobacteriales</taxon>
        <taxon>Corynebacteriaceae</taxon>
        <taxon>Corynebacterium</taxon>
    </lineage>
</organism>
<name>A0ABU3W6K1_9CORY</name>
<evidence type="ECO:0000313" key="1">
    <source>
        <dbReference type="EMBL" id="MDV2423688.1"/>
    </source>
</evidence>
<sequence length="44" mass="5157">MSFKMRLAFRVRFLLSSELLTPRAECGEEDDEEEMVLLLFCFPG</sequence>
<comment type="caution">
    <text evidence="1">The sequence shown here is derived from an EMBL/GenBank/DDBJ whole genome shotgun (WGS) entry which is preliminary data.</text>
</comment>
<protein>
    <submittedName>
        <fullName evidence="1">Uncharacterized protein</fullName>
    </submittedName>
</protein>
<reference evidence="1 2" key="1">
    <citation type="submission" date="2023-08" db="EMBL/GenBank/DDBJ databases">
        <title>Genomic characterization of the C. tuberculostearicum species complex, a ubiquitous member of the human skin microbiome.</title>
        <authorList>
            <person name="Ahmed N."/>
            <person name="Deming C."/>
            <person name="Conlan S."/>
            <person name="Segre J."/>
        </authorList>
    </citation>
    <scope>NUCLEOTIDE SEQUENCE [LARGE SCALE GENOMIC DNA]</scope>
    <source>
        <strain evidence="1 2">CTNIH19</strain>
    </source>
</reference>
<dbReference type="EMBL" id="JAVBID010000004">
    <property type="protein sequence ID" value="MDV2423688.1"/>
    <property type="molecule type" value="Genomic_DNA"/>
</dbReference>
<dbReference type="RefSeq" id="WP_269946049.1">
    <property type="nucleotide sequence ID" value="NZ_JAKMUU010000002.1"/>
</dbReference>
<keyword evidence="2" id="KW-1185">Reference proteome</keyword>
<dbReference type="Proteomes" id="UP001185631">
    <property type="component" value="Unassembled WGS sequence"/>
</dbReference>
<accession>A0ABU3W6K1</accession>
<gene>
    <name evidence="1" type="ORF">RAE13_04555</name>
</gene>
<evidence type="ECO:0000313" key="2">
    <source>
        <dbReference type="Proteomes" id="UP001185631"/>
    </source>
</evidence>